<sequence>MKNSFRDIKAQMVQMGDTITNNQPLVLDVCSVRKELRKAVADRLVGDETAAAMERALVEAERELAAPAPRRKRLREIVKGMAALAGGISASAGLVESVDALTRTITGAR</sequence>
<evidence type="ECO:0000313" key="1">
    <source>
        <dbReference type="EMBL" id="GAA0928338.1"/>
    </source>
</evidence>
<dbReference type="EMBL" id="BAAAHP010000038">
    <property type="protein sequence ID" value="GAA0928338.1"/>
    <property type="molecule type" value="Genomic_DNA"/>
</dbReference>
<reference evidence="1 2" key="1">
    <citation type="journal article" date="2019" name="Int. J. Syst. Evol. Microbiol.">
        <title>The Global Catalogue of Microorganisms (GCM) 10K type strain sequencing project: providing services to taxonomists for standard genome sequencing and annotation.</title>
        <authorList>
            <consortium name="The Broad Institute Genomics Platform"/>
            <consortium name="The Broad Institute Genome Sequencing Center for Infectious Disease"/>
            <person name="Wu L."/>
            <person name="Ma J."/>
        </authorList>
    </citation>
    <scope>NUCLEOTIDE SEQUENCE [LARGE SCALE GENOMIC DNA]</scope>
    <source>
        <strain evidence="1 2">JCM 11117</strain>
    </source>
</reference>
<gene>
    <name evidence="1" type="ORF">GCM10009559_14720</name>
</gene>
<proteinExistence type="predicted"/>
<evidence type="ECO:0000313" key="2">
    <source>
        <dbReference type="Proteomes" id="UP001499967"/>
    </source>
</evidence>
<dbReference type="RefSeq" id="WP_343940308.1">
    <property type="nucleotide sequence ID" value="NZ_BAAAHP010000038.1"/>
</dbReference>
<organism evidence="1 2">
    <name type="scientific">Pseudonocardia zijingensis</name>
    <dbReference type="NCBI Taxonomy" id="153376"/>
    <lineage>
        <taxon>Bacteria</taxon>
        <taxon>Bacillati</taxon>
        <taxon>Actinomycetota</taxon>
        <taxon>Actinomycetes</taxon>
        <taxon>Pseudonocardiales</taxon>
        <taxon>Pseudonocardiaceae</taxon>
        <taxon>Pseudonocardia</taxon>
    </lineage>
</organism>
<accession>A0ABN1PJ35</accession>
<dbReference type="Proteomes" id="UP001499967">
    <property type="component" value="Unassembled WGS sequence"/>
</dbReference>
<comment type="caution">
    <text evidence="1">The sequence shown here is derived from an EMBL/GenBank/DDBJ whole genome shotgun (WGS) entry which is preliminary data.</text>
</comment>
<keyword evidence="2" id="KW-1185">Reference proteome</keyword>
<protein>
    <submittedName>
        <fullName evidence="1">Uncharacterized protein</fullName>
    </submittedName>
</protein>
<name>A0ABN1PJ35_9PSEU</name>